<dbReference type="AlphaFoldDB" id="A0A6A4CSJ7"/>
<dbReference type="EMBL" id="QXFV01002343">
    <property type="protein sequence ID" value="KAE8989154.1"/>
    <property type="molecule type" value="Genomic_DNA"/>
</dbReference>
<proteinExistence type="predicted"/>
<evidence type="ECO:0000313" key="5">
    <source>
        <dbReference type="Proteomes" id="UP000434957"/>
    </source>
</evidence>
<name>A0A6A4CSJ7_9STRA</name>
<comment type="caution">
    <text evidence="3">The sequence shown here is derived from an EMBL/GenBank/DDBJ whole genome shotgun (WGS) entry which is preliminary data.</text>
</comment>
<dbReference type="Proteomes" id="UP000434957">
    <property type="component" value="Unassembled WGS sequence"/>
</dbReference>
<accession>A0A6A4CSJ7</accession>
<feature type="chain" id="PRO_5036167274" evidence="1">
    <location>
        <begin position="20"/>
        <end position="54"/>
    </location>
</feature>
<dbReference type="EMBL" id="QXFT01002915">
    <property type="protein sequence ID" value="KAE9291536.1"/>
    <property type="molecule type" value="Genomic_DNA"/>
</dbReference>
<keyword evidence="1" id="KW-0732">Signal</keyword>
<evidence type="ECO:0000256" key="1">
    <source>
        <dbReference type="SAM" id="SignalP"/>
    </source>
</evidence>
<protein>
    <submittedName>
        <fullName evidence="3">Uncharacterized protein</fullName>
    </submittedName>
</protein>
<organism evidence="3 5">
    <name type="scientific">Phytophthora rubi</name>
    <dbReference type="NCBI Taxonomy" id="129364"/>
    <lineage>
        <taxon>Eukaryota</taxon>
        <taxon>Sar</taxon>
        <taxon>Stramenopiles</taxon>
        <taxon>Oomycota</taxon>
        <taxon>Peronosporomycetes</taxon>
        <taxon>Peronosporales</taxon>
        <taxon>Peronosporaceae</taxon>
        <taxon>Phytophthora</taxon>
    </lineage>
</organism>
<dbReference type="Proteomes" id="UP000429607">
    <property type="component" value="Unassembled WGS sequence"/>
</dbReference>
<gene>
    <name evidence="2" type="ORF">PR001_g21847</name>
    <name evidence="3" type="ORF">PR003_g25008</name>
</gene>
<evidence type="ECO:0000313" key="4">
    <source>
        <dbReference type="Proteomes" id="UP000429607"/>
    </source>
</evidence>
<sequence>MYPPIFASAFVVLLKIAWAGCSGWGNTSNAAAKPFSTNAAAWCIAMRCGRVLNG</sequence>
<evidence type="ECO:0000313" key="2">
    <source>
        <dbReference type="EMBL" id="KAE8989154.1"/>
    </source>
</evidence>
<reference evidence="3 5" key="1">
    <citation type="submission" date="2018-08" db="EMBL/GenBank/DDBJ databases">
        <title>Genomic investigation of the strawberry pathogen Phytophthora fragariae indicates pathogenicity is determined by transcriptional variation in three key races.</title>
        <authorList>
            <person name="Adams T.M."/>
            <person name="Armitage A.D."/>
            <person name="Sobczyk M.K."/>
            <person name="Bates H.J."/>
            <person name="Dunwell J.M."/>
            <person name="Nellist C.F."/>
            <person name="Harrison R.J."/>
        </authorList>
    </citation>
    <scope>NUCLEOTIDE SEQUENCE [LARGE SCALE GENOMIC DNA]</scope>
    <source>
        <strain evidence="2 4">SCRP249</strain>
        <strain evidence="3 5">SCRP333</strain>
    </source>
</reference>
<feature type="signal peptide" evidence="1">
    <location>
        <begin position="1"/>
        <end position="19"/>
    </location>
</feature>
<evidence type="ECO:0000313" key="3">
    <source>
        <dbReference type="EMBL" id="KAE9291536.1"/>
    </source>
</evidence>
<keyword evidence="5" id="KW-1185">Reference proteome</keyword>